<evidence type="ECO:0000313" key="1">
    <source>
        <dbReference type="EMBL" id="WMW06961.1"/>
    </source>
</evidence>
<dbReference type="Proteomes" id="UP001183127">
    <property type="component" value="Chromosome"/>
</dbReference>
<protein>
    <submittedName>
        <fullName evidence="1">Uncharacterized protein</fullName>
    </submittedName>
</protein>
<accession>A0ABY9QV90</accession>
<proteinExistence type="predicted"/>
<sequence length="64" mass="7108">MDNKRSFVGMVQPGEPLIQQGVDVMQQYHEAEPNQPTEEAKREKGTAQIAQEGDGFVFEASAEQ</sequence>
<dbReference type="RefSeq" id="WP_044488459.1">
    <property type="nucleotide sequence ID" value="NZ_CP132921.1"/>
</dbReference>
<keyword evidence="2" id="KW-1185">Reference proteome</keyword>
<gene>
    <name evidence="1" type="ORF">RAH46_06400</name>
</gene>
<name>A0ABY9QV90_9PSED</name>
<organism evidence="1 2">
    <name type="scientific">Pseudomonas entomophila</name>
    <dbReference type="NCBI Taxonomy" id="312306"/>
    <lineage>
        <taxon>Bacteria</taxon>
        <taxon>Pseudomonadati</taxon>
        <taxon>Pseudomonadota</taxon>
        <taxon>Gammaproteobacteria</taxon>
        <taxon>Pseudomonadales</taxon>
        <taxon>Pseudomonadaceae</taxon>
        <taxon>Pseudomonas</taxon>
    </lineage>
</organism>
<dbReference type="EMBL" id="CP132921">
    <property type="protein sequence ID" value="WMW06961.1"/>
    <property type="molecule type" value="Genomic_DNA"/>
</dbReference>
<evidence type="ECO:0000313" key="2">
    <source>
        <dbReference type="Proteomes" id="UP001183127"/>
    </source>
</evidence>
<dbReference type="GeneID" id="32807629"/>
<reference evidence="1 2" key="1">
    <citation type="submission" date="2023-08" db="EMBL/GenBank/DDBJ databases">
        <title>Complete Genome Sequence of Pseudomonas entomophila TVIN A01.</title>
        <authorList>
            <person name="Shelke T."/>
            <person name="Mahar N.S."/>
            <person name="Gupta I."/>
            <person name="Gupta V."/>
        </authorList>
    </citation>
    <scope>NUCLEOTIDE SEQUENCE [LARGE SCALE GENOMIC DNA]</scope>
    <source>
        <strain evidence="1 2">TVIN-A01</strain>
    </source>
</reference>